<reference evidence="9 10" key="1">
    <citation type="submission" date="2019-11" db="EMBL/GenBank/DDBJ databases">
        <title>Comparative genomics of hydrocarbon-degrading Desulfosarcina strains.</title>
        <authorList>
            <person name="Watanabe M."/>
            <person name="Kojima H."/>
            <person name="Fukui M."/>
        </authorList>
    </citation>
    <scope>NUCLEOTIDE SEQUENCE [LARGE SCALE GENOMIC DNA]</scope>
    <source>
        <strain evidence="9 10">PP31</strain>
    </source>
</reference>
<dbReference type="Pfam" id="PF00355">
    <property type="entry name" value="Rieske"/>
    <property type="match status" value="1"/>
</dbReference>
<evidence type="ECO:0000256" key="3">
    <source>
        <dbReference type="ARBA" id="ARBA00023004"/>
    </source>
</evidence>
<evidence type="ECO:0000256" key="7">
    <source>
        <dbReference type="SAM" id="Phobius"/>
    </source>
</evidence>
<organism evidence="9 10">
    <name type="scientific">Desulfosarcina widdelii</name>
    <dbReference type="NCBI Taxonomy" id="947919"/>
    <lineage>
        <taxon>Bacteria</taxon>
        <taxon>Pseudomonadati</taxon>
        <taxon>Thermodesulfobacteriota</taxon>
        <taxon>Desulfobacteria</taxon>
        <taxon>Desulfobacterales</taxon>
        <taxon>Desulfosarcinaceae</taxon>
        <taxon>Desulfosarcina</taxon>
    </lineage>
</organism>
<dbReference type="Gene3D" id="2.102.10.10">
    <property type="entry name" value="Rieske [2Fe-2S] iron-sulphur domain"/>
    <property type="match status" value="1"/>
</dbReference>
<dbReference type="AlphaFoldDB" id="A0A5K7ZBA9"/>
<evidence type="ECO:0000259" key="8">
    <source>
        <dbReference type="PROSITE" id="PS51296"/>
    </source>
</evidence>
<dbReference type="KEGG" id="dwd:DSCW_54970"/>
<keyword evidence="2" id="KW-0479">Metal-binding</keyword>
<dbReference type="InterPro" id="IPR017941">
    <property type="entry name" value="Rieske_2Fe-2S"/>
</dbReference>
<dbReference type="OrthoDB" id="9767869at2"/>
<dbReference type="CDD" id="cd03467">
    <property type="entry name" value="Rieske"/>
    <property type="match status" value="1"/>
</dbReference>
<dbReference type="GO" id="GO:0016020">
    <property type="term" value="C:membrane"/>
    <property type="evidence" value="ECO:0007669"/>
    <property type="project" value="InterPro"/>
</dbReference>
<protein>
    <submittedName>
        <fullName evidence="9">Cytochrome b6</fullName>
    </submittedName>
</protein>
<keyword evidence="7" id="KW-0472">Membrane</keyword>
<dbReference type="InterPro" id="IPR014349">
    <property type="entry name" value="Rieske_Fe-S_prot"/>
</dbReference>
<gene>
    <name evidence="9" type="ORF">DSCW_54970</name>
</gene>
<evidence type="ECO:0000313" key="9">
    <source>
        <dbReference type="EMBL" id="BBO78080.1"/>
    </source>
</evidence>
<keyword evidence="7" id="KW-1133">Transmembrane helix</keyword>
<keyword evidence="5" id="KW-1015">Disulfide bond</keyword>
<keyword evidence="3" id="KW-0408">Iron</keyword>
<keyword evidence="7" id="KW-0812">Transmembrane</keyword>
<accession>A0A5K7ZBA9</accession>
<dbReference type="PANTHER" id="PTHR10134">
    <property type="entry name" value="CYTOCHROME B-C1 COMPLEX SUBUNIT RIESKE, MITOCHONDRIAL"/>
    <property type="match status" value="1"/>
</dbReference>
<dbReference type="GO" id="GO:0046872">
    <property type="term" value="F:metal ion binding"/>
    <property type="evidence" value="ECO:0007669"/>
    <property type="project" value="UniProtKB-KW"/>
</dbReference>
<dbReference type="SUPFAM" id="SSF50022">
    <property type="entry name" value="ISP domain"/>
    <property type="match status" value="1"/>
</dbReference>
<feature type="transmembrane region" description="Helical" evidence="7">
    <location>
        <begin position="20"/>
        <end position="42"/>
    </location>
</feature>
<sequence length="172" mass="19239">MENSDSKNNNAATPRRRFLSFLWVGLGLAALAELFWVVTSFLRPDRGVRQGGDPETVMQAGAVDAFACGTVTAFPRGRFYLARLEDGGFLALSRRCPHLGCTLPWIEEEKKFLCPCHSSAFDIHGDVLRSPAPHAMALHPIFIENEVVRVDTAMTIKRDRFREDQVAYAKKT</sequence>
<dbReference type="InterPro" id="IPR036922">
    <property type="entry name" value="Rieske_2Fe-2S_sf"/>
</dbReference>
<dbReference type="GO" id="GO:0051537">
    <property type="term" value="F:2 iron, 2 sulfur cluster binding"/>
    <property type="evidence" value="ECO:0007669"/>
    <property type="project" value="UniProtKB-KW"/>
</dbReference>
<dbReference type="PROSITE" id="PS51296">
    <property type="entry name" value="RIESKE"/>
    <property type="match status" value="1"/>
</dbReference>
<keyword evidence="1" id="KW-0001">2Fe-2S</keyword>
<dbReference type="Proteomes" id="UP000427769">
    <property type="component" value="Chromosome"/>
</dbReference>
<evidence type="ECO:0000256" key="4">
    <source>
        <dbReference type="ARBA" id="ARBA00023014"/>
    </source>
</evidence>
<name>A0A5K7ZBA9_9BACT</name>
<evidence type="ECO:0000256" key="5">
    <source>
        <dbReference type="ARBA" id="ARBA00023157"/>
    </source>
</evidence>
<comment type="cofactor">
    <cofactor evidence="6">
        <name>[2Fe-2S] cluster</name>
        <dbReference type="ChEBI" id="CHEBI:190135"/>
    </cofactor>
</comment>
<proteinExistence type="predicted"/>
<evidence type="ECO:0000256" key="6">
    <source>
        <dbReference type="ARBA" id="ARBA00034078"/>
    </source>
</evidence>
<keyword evidence="4" id="KW-0411">Iron-sulfur</keyword>
<evidence type="ECO:0000313" key="10">
    <source>
        <dbReference type="Proteomes" id="UP000427769"/>
    </source>
</evidence>
<dbReference type="InterPro" id="IPR005805">
    <property type="entry name" value="Rieske_Fe-S_prot_C"/>
</dbReference>
<evidence type="ECO:0000256" key="1">
    <source>
        <dbReference type="ARBA" id="ARBA00022714"/>
    </source>
</evidence>
<dbReference type="EMBL" id="AP021875">
    <property type="protein sequence ID" value="BBO78080.1"/>
    <property type="molecule type" value="Genomic_DNA"/>
</dbReference>
<dbReference type="PRINTS" id="PR00162">
    <property type="entry name" value="RIESKE"/>
</dbReference>
<evidence type="ECO:0000256" key="2">
    <source>
        <dbReference type="ARBA" id="ARBA00022723"/>
    </source>
</evidence>
<feature type="domain" description="Rieske" evidence="8">
    <location>
        <begin position="58"/>
        <end position="150"/>
    </location>
</feature>
<dbReference type="RefSeq" id="WP_155306752.1">
    <property type="nucleotide sequence ID" value="NZ_AP021875.1"/>
</dbReference>
<keyword evidence="10" id="KW-1185">Reference proteome</keyword>